<dbReference type="Proteomes" id="UP000295560">
    <property type="component" value="Unassembled WGS sequence"/>
</dbReference>
<dbReference type="AlphaFoldDB" id="A0A4R1I2H2"/>
<protein>
    <recommendedName>
        <fullName evidence="3">Diacylglycerol kinase-like protein</fullName>
    </recommendedName>
</protein>
<dbReference type="SUPFAM" id="SSF111331">
    <property type="entry name" value="NAD kinase/diacylglycerol kinase-like"/>
    <property type="match status" value="1"/>
</dbReference>
<evidence type="ECO:0000313" key="2">
    <source>
        <dbReference type="Proteomes" id="UP000295560"/>
    </source>
</evidence>
<reference evidence="1 2" key="1">
    <citation type="submission" date="2019-03" db="EMBL/GenBank/DDBJ databases">
        <title>Sequencing the genomes of 1000 actinobacteria strains.</title>
        <authorList>
            <person name="Klenk H.-P."/>
        </authorList>
    </citation>
    <scope>NUCLEOTIDE SEQUENCE [LARGE SCALE GENOMIC DNA]</scope>
    <source>
        <strain evidence="1 2">DSM 44969</strain>
    </source>
</reference>
<organism evidence="1 2">
    <name type="scientific">Pseudonocardia endophytica</name>
    <dbReference type="NCBI Taxonomy" id="401976"/>
    <lineage>
        <taxon>Bacteria</taxon>
        <taxon>Bacillati</taxon>
        <taxon>Actinomycetota</taxon>
        <taxon>Actinomycetes</taxon>
        <taxon>Pseudonocardiales</taxon>
        <taxon>Pseudonocardiaceae</taxon>
        <taxon>Pseudonocardia</taxon>
    </lineage>
</organism>
<name>A0A4R1I2H2_PSEEN</name>
<sequence length="228" mass="24057">MGTIDPGAVVLACAVGPPRRLHGIRTAAQRERVDALLGAVPSVTLGARPGRDELDPVLADAPSRVIVRGTDGDLAAVLVRLLRKELLGAVEVAFVPSGRSPAARAWGLPSRPADAGRLALAGRATPVPLVRDDAGGVLAGRGEIRDLHGEAYCDATRVLNGTVHRLRVEAGPDGVSVLGDRGVHAATGRALQIGFTGARVTHDGVEHPREVTRWAWYRHTEPWLLVRP</sequence>
<comment type="caution">
    <text evidence="1">The sequence shown here is derived from an EMBL/GenBank/DDBJ whole genome shotgun (WGS) entry which is preliminary data.</text>
</comment>
<dbReference type="InterPro" id="IPR016064">
    <property type="entry name" value="NAD/diacylglycerol_kinase_sf"/>
</dbReference>
<accession>A0A4R1I2H2</accession>
<dbReference type="EMBL" id="SMFZ01000001">
    <property type="protein sequence ID" value="TCK27815.1"/>
    <property type="molecule type" value="Genomic_DNA"/>
</dbReference>
<evidence type="ECO:0008006" key="3">
    <source>
        <dbReference type="Google" id="ProtNLM"/>
    </source>
</evidence>
<proteinExistence type="predicted"/>
<evidence type="ECO:0000313" key="1">
    <source>
        <dbReference type="EMBL" id="TCK27815.1"/>
    </source>
</evidence>
<gene>
    <name evidence="1" type="ORF">EV378_3694</name>
</gene>
<keyword evidence="2" id="KW-1185">Reference proteome</keyword>